<proteinExistence type="predicted"/>
<sequence>MSKRRREYTFTKKNFMWRSLLVLSAIRSLRLVSKSFRHICDDKYVLYRLSLDEIPLFPWTHNPERSNFLKRCRRSGNSEALYRKGLINFFLDNHTHKGLRLLTEAAEKGNKEAIYVYGMVLICFGDKTKQKGFKILSSLMKPLMSNTMKELVELRYKIRDSLWWRGRPVMKQLKRTYVPEKCECDGQTKTFLRKNCAWHGYGEDNDMNTSSACEFCFWHHEVELFFDNIE</sequence>
<dbReference type="InterPro" id="IPR057136">
    <property type="entry name" value="At2g35280_TPR_dom"/>
</dbReference>
<accession>A0A565CMR4</accession>
<dbReference type="InterPro" id="IPR040338">
    <property type="entry name" value="At1g67623-like"/>
</dbReference>
<organism evidence="2 3">
    <name type="scientific">Arabis nemorensis</name>
    <dbReference type="NCBI Taxonomy" id="586526"/>
    <lineage>
        <taxon>Eukaryota</taxon>
        <taxon>Viridiplantae</taxon>
        <taxon>Streptophyta</taxon>
        <taxon>Embryophyta</taxon>
        <taxon>Tracheophyta</taxon>
        <taxon>Spermatophyta</taxon>
        <taxon>Magnoliopsida</taxon>
        <taxon>eudicotyledons</taxon>
        <taxon>Gunneridae</taxon>
        <taxon>Pentapetalae</taxon>
        <taxon>rosids</taxon>
        <taxon>malvids</taxon>
        <taxon>Brassicales</taxon>
        <taxon>Brassicaceae</taxon>
        <taxon>Arabideae</taxon>
        <taxon>Arabis</taxon>
    </lineage>
</organism>
<dbReference type="EMBL" id="CABITT030000008">
    <property type="protein sequence ID" value="VVB14841.1"/>
    <property type="molecule type" value="Genomic_DNA"/>
</dbReference>
<dbReference type="PANTHER" id="PTHR33784">
    <property type="entry name" value="OS05G0482100 PROTEIN"/>
    <property type="match status" value="1"/>
</dbReference>
<dbReference type="PANTHER" id="PTHR33784:SF10">
    <property type="entry name" value="F-BOX PROTEIN"/>
    <property type="match status" value="1"/>
</dbReference>
<keyword evidence="3" id="KW-1185">Reference proteome</keyword>
<dbReference type="Proteomes" id="UP000489600">
    <property type="component" value="Unassembled WGS sequence"/>
</dbReference>
<evidence type="ECO:0000259" key="1">
    <source>
        <dbReference type="Pfam" id="PF23310"/>
    </source>
</evidence>
<gene>
    <name evidence="2" type="ORF">ANE_LOCUS25285</name>
</gene>
<reference evidence="2" key="1">
    <citation type="submission" date="2019-07" db="EMBL/GenBank/DDBJ databases">
        <authorList>
            <person name="Dittberner H."/>
        </authorList>
    </citation>
    <scope>NUCLEOTIDE SEQUENCE [LARGE SCALE GENOMIC DNA]</scope>
</reference>
<evidence type="ECO:0000313" key="2">
    <source>
        <dbReference type="EMBL" id="VVB14841.1"/>
    </source>
</evidence>
<dbReference type="AlphaFoldDB" id="A0A565CMR4"/>
<dbReference type="OrthoDB" id="1064716at2759"/>
<feature type="domain" description="At2g35280-like TPR" evidence="1">
    <location>
        <begin position="54"/>
        <end position="161"/>
    </location>
</feature>
<protein>
    <recommendedName>
        <fullName evidence="1">At2g35280-like TPR domain-containing protein</fullName>
    </recommendedName>
</protein>
<name>A0A565CMR4_9BRAS</name>
<dbReference type="Pfam" id="PF23310">
    <property type="entry name" value="TPR_27"/>
    <property type="match status" value="1"/>
</dbReference>
<comment type="caution">
    <text evidence="2">The sequence shown here is derived from an EMBL/GenBank/DDBJ whole genome shotgun (WGS) entry which is preliminary data.</text>
</comment>
<evidence type="ECO:0000313" key="3">
    <source>
        <dbReference type="Proteomes" id="UP000489600"/>
    </source>
</evidence>